<keyword evidence="2" id="KW-1185">Reference proteome</keyword>
<evidence type="ECO:0000313" key="1">
    <source>
        <dbReference type="EMBL" id="CAB9509426.1"/>
    </source>
</evidence>
<gene>
    <name evidence="1" type="ORF">SEMRO_389_G132630.1</name>
</gene>
<organism evidence="1 2">
    <name type="scientific">Seminavis robusta</name>
    <dbReference type="NCBI Taxonomy" id="568900"/>
    <lineage>
        <taxon>Eukaryota</taxon>
        <taxon>Sar</taxon>
        <taxon>Stramenopiles</taxon>
        <taxon>Ochrophyta</taxon>
        <taxon>Bacillariophyta</taxon>
        <taxon>Bacillariophyceae</taxon>
        <taxon>Bacillariophycidae</taxon>
        <taxon>Naviculales</taxon>
        <taxon>Naviculaceae</taxon>
        <taxon>Seminavis</taxon>
    </lineage>
</organism>
<proteinExistence type="predicted"/>
<dbReference type="Proteomes" id="UP001153069">
    <property type="component" value="Unassembled WGS sequence"/>
</dbReference>
<comment type="caution">
    <text evidence="1">The sequence shown here is derived from an EMBL/GenBank/DDBJ whole genome shotgun (WGS) entry which is preliminary data.</text>
</comment>
<dbReference type="EMBL" id="CAICTM010000388">
    <property type="protein sequence ID" value="CAB9509426.1"/>
    <property type="molecule type" value="Genomic_DNA"/>
</dbReference>
<name>A0A9N8HCN4_9STRA</name>
<reference evidence="1" key="1">
    <citation type="submission" date="2020-06" db="EMBL/GenBank/DDBJ databases">
        <authorList>
            <consortium name="Plant Systems Biology data submission"/>
        </authorList>
    </citation>
    <scope>NUCLEOTIDE SEQUENCE</scope>
    <source>
        <strain evidence="1">D6</strain>
    </source>
</reference>
<evidence type="ECO:0000313" key="2">
    <source>
        <dbReference type="Proteomes" id="UP001153069"/>
    </source>
</evidence>
<dbReference type="AlphaFoldDB" id="A0A9N8HCN4"/>
<sequence>MSSIVSSKKTLAQIVNNKDGFYFWNNKNGSFMDHGLVNPVLSIAKGGKFRINCLESAEYIRLAEKSEEPVSLRVTIQCVNSNGMGGGYISCRREFGGTRSSLAEYRQAVGDYEVFEMIHCDYDNSYIFKAHNGLYLHNNDTYHTVAFKTCSERSEGLPVKGRWDLLLEEESDRRGKYSASWSIPKQIALLPISLIQAPFKATGDSSGPGT</sequence>
<protein>
    <submittedName>
        <fullName evidence="1">Uncharacterized protein</fullName>
    </submittedName>
</protein>
<accession>A0A9N8HCN4</accession>